<name>A0A4C1WD09_EUMVA</name>
<evidence type="ECO:0000313" key="2">
    <source>
        <dbReference type="Proteomes" id="UP000299102"/>
    </source>
</evidence>
<dbReference type="Proteomes" id="UP000299102">
    <property type="component" value="Unassembled WGS sequence"/>
</dbReference>
<accession>A0A4C1WD09</accession>
<organism evidence="1 2">
    <name type="scientific">Eumeta variegata</name>
    <name type="common">Bagworm moth</name>
    <name type="synonym">Eumeta japonica</name>
    <dbReference type="NCBI Taxonomy" id="151549"/>
    <lineage>
        <taxon>Eukaryota</taxon>
        <taxon>Metazoa</taxon>
        <taxon>Ecdysozoa</taxon>
        <taxon>Arthropoda</taxon>
        <taxon>Hexapoda</taxon>
        <taxon>Insecta</taxon>
        <taxon>Pterygota</taxon>
        <taxon>Neoptera</taxon>
        <taxon>Endopterygota</taxon>
        <taxon>Lepidoptera</taxon>
        <taxon>Glossata</taxon>
        <taxon>Ditrysia</taxon>
        <taxon>Tineoidea</taxon>
        <taxon>Psychidae</taxon>
        <taxon>Oiketicinae</taxon>
        <taxon>Eumeta</taxon>
    </lineage>
</organism>
<keyword evidence="2" id="KW-1185">Reference proteome</keyword>
<comment type="caution">
    <text evidence="1">The sequence shown here is derived from an EMBL/GenBank/DDBJ whole genome shotgun (WGS) entry which is preliminary data.</text>
</comment>
<gene>
    <name evidence="1" type="ORF">EVAR_32308_1</name>
</gene>
<protein>
    <submittedName>
        <fullName evidence="1">Uncharacterized protein</fullName>
    </submittedName>
</protein>
<proteinExistence type="predicted"/>
<dbReference type="AlphaFoldDB" id="A0A4C1WD09"/>
<reference evidence="1 2" key="1">
    <citation type="journal article" date="2019" name="Commun. Biol.">
        <title>The bagworm genome reveals a unique fibroin gene that provides high tensile strength.</title>
        <authorList>
            <person name="Kono N."/>
            <person name="Nakamura H."/>
            <person name="Ohtoshi R."/>
            <person name="Tomita M."/>
            <person name="Numata K."/>
            <person name="Arakawa K."/>
        </authorList>
    </citation>
    <scope>NUCLEOTIDE SEQUENCE [LARGE SCALE GENOMIC DNA]</scope>
</reference>
<evidence type="ECO:0000313" key="1">
    <source>
        <dbReference type="EMBL" id="GBP48971.1"/>
    </source>
</evidence>
<dbReference type="EMBL" id="BGZK01000534">
    <property type="protein sequence ID" value="GBP48971.1"/>
    <property type="molecule type" value="Genomic_DNA"/>
</dbReference>
<sequence>MGGGDHLLSGGSHWNFNLKQYKGPNREADTGLRSKNVIGTEITNGSVIEIEGGTGVRVNSVTETETARSIDAEGLSVTAGVRLLARPARAGAVDRDDIVRDRLLNVPSQARNDFVNFDQVYNSMGNSRVVRIEPCTIQYRGVALNR</sequence>